<proteinExistence type="predicted"/>
<reference evidence="1" key="1">
    <citation type="journal article" date="2014" name="Front. Microbiol.">
        <title>High frequency of phylogenetically diverse reductive dehalogenase-homologous genes in deep subseafloor sedimentary metagenomes.</title>
        <authorList>
            <person name="Kawai M."/>
            <person name="Futagami T."/>
            <person name="Toyoda A."/>
            <person name="Takaki Y."/>
            <person name="Nishi S."/>
            <person name="Hori S."/>
            <person name="Arai W."/>
            <person name="Tsubouchi T."/>
            <person name="Morono Y."/>
            <person name="Uchiyama I."/>
            <person name="Ito T."/>
            <person name="Fujiyama A."/>
            <person name="Inagaki F."/>
            <person name="Takami H."/>
        </authorList>
    </citation>
    <scope>NUCLEOTIDE SEQUENCE</scope>
    <source>
        <strain evidence="1">Expedition CK06-06</strain>
    </source>
</reference>
<protein>
    <submittedName>
        <fullName evidence="1">Uncharacterized protein</fullName>
    </submittedName>
</protein>
<sequence>MNIDELDNGICVIVYDVPAPDQWKTHLRIIYSFEPFDKDLELLNEEIEMRKCPKCKEPINLDVDLESEPCPNCEEMLSEKEIKSITTISYDIIEFFGK</sequence>
<evidence type="ECO:0000313" key="1">
    <source>
        <dbReference type="EMBL" id="GAH13037.1"/>
    </source>
</evidence>
<name>X1CYW3_9ZZZZ</name>
<accession>X1CYW3</accession>
<gene>
    <name evidence="1" type="ORF">S01H4_63257</name>
</gene>
<organism evidence="1">
    <name type="scientific">marine sediment metagenome</name>
    <dbReference type="NCBI Taxonomy" id="412755"/>
    <lineage>
        <taxon>unclassified sequences</taxon>
        <taxon>metagenomes</taxon>
        <taxon>ecological metagenomes</taxon>
    </lineage>
</organism>
<feature type="non-terminal residue" evidence="1">
    <location>
        <position position="98"/>
    </location>
</feature>
<comment type="caution">
    <text evidence="1">The sequence shown here is derived from an EMBL/GenBank/DDBJ whole genome shotgun (WGS) entry which is preliminary data.</text>
</comment>
<dbReference type="EMBL" id="BART01037990">
    <property type="protein sequence ID" value="GAH13037.1"/>
    <property type="molecule type" value="Genomic_DNA"/>
</dbReference>
<dbReference type="AlphaFoldDB" id="X1CYW3"/>